<dbReference type="Proteomes" id="UP001652741">
    <property type="component" value="Chromosome ssa27"/>
</dbReference>
<evidence type="ECO:0000256" key="9">
    <source>
        <dbReference type="ARBA" id="ARBA00023139"/>
    </source>
</evidence>
<evidence type="ECO:0000256" key="10">
    <source>
        <dbReference type="ARBA" id="ARBA00023242"/>
    </source>
</evidence>
<proteinExistence type="predicted"/>
<dbReference type="AlphaFoldDB" id="A0A1S3PZW5"/>
<evidence type="ECO:0000256" key="11">
    <source>
        <dbReference type="ARBA" id="ARBA00023288"/>
    </source>
</evidence>
<keyword evidence="9" id="KW-0564">Palmitate</keyword>
<dbReference type="GO" id="GO:0005737">
    <property type="term" value="C:cytoplasm"/>
    <property type="evidence" value="ECO:0007669"/>
    <property type="project" value="UniProtKB-SubCell"/>
</dbReference>
<evidence type="ECO:0000256" key="6">
    <source>
        <dbReference type="ARBA" id="ARBA00022490"/>
    </source>
</evidence>
<dbReference type="InterPro" id="IPR000082">
    <property type="entry name" value="SEA_dom"/>
</dbReference>
<evidence type="ECO:0000256" key="5">
    <source>
        <dbReference type="ARBA" id="ARBA00022475"/>
    </source>
</evidence>
<protein>
    <recommendedName>
        <fullName evidence="4">Mucin-1</fullName>
    </recommendedName>
</protein>
<keyword evidence="5" id="KW-1003">Cell membrane</keyword>
<evidence type="ECO:0000313" key="14">
    <source>
        <dbReference type="Proteomes" id="UP001652741"/>
    </source>
</evidence>
<name>A0A1S3PZW5_SALSA</name>
<reference evidence="15" key="1">
    <citation type="submission" date="2025-08" db="UniProtKB">
        <authorList>
            <consortium name="RefSeq"/>
        </authorList>
    </citation>
    <scope>IDENTIFICATION</scope>
</reference>
<feature type="domain" description="SEA" evidence="13">
    <location>
        <begin position="38"/>
        <end position="152"/>
    </location>
</feature>
<dbReference type="PROSITE" id="PS50024">
    <property type="entry name" value="SEA"/>
    <property type="match status" value="2"/>
</dbReference>
<dbReference type="Pfam" id="PF01390">
    <property type="entry name" value="SEA"/>
    <property type="match status" value="2"/>
</dbReference>
<dbReference type="SUPFAM" id="SSF82671">
    <property type="entry name" value="SEA domain"/>
    <property type="match status" value="2"/>
</dbReference>
<feature type="signal peptide" evidence="12">
    <location>
        <begin position="1"/>
        <end position="30"/>
    </location>
</feature>
<accession>A0A1S3PZW5</accession>
<evidence type="ECO:0000259" key="13">
    <source>
        <dbReference type="PROSITE" id="PS50024"/>
    </source>
</evidence>
<evidence type="ECO:0000256" key="2">
    <source>
        <dbReference type="ARBA" id="ARBA00004247"/>
    </source>
</evidence>
<keyword evidence="14" id="KW-1185">Reference proteome</keyword>
<keyword evidence="10" id="KW-0539">Nucleus</keyword>
<evidence type="ECO:0000256" key="1">
    <source>
        <dbReference type="ARBA" id="ARBA00004123"/>
    </source>
</evidence>
<keyword evidence="5" id="KW-0472">Membrane</keyword>
<evidence type="ECO:0000256" key="12">
    <source>
        <dbReference type="SAM" id="SignalP"/>
    </source>
</evidence>
<dbReference type="SMART" id="SM00200">
    <property type="entry name" value="SEA"/>
    <property type="match status" value="2"/>
</dbReference>
<dbReference type="Gene3D" id="3.30.70.960">
    <property type="entry name" value="SEA domain"/>
    <property type="match status" value="2"/>
</dbReference>
<keyword evidence="11" id="KW-0449">Lipoprotein</keyword>
<comment type="subcellular location">
    <subcellularLocation>
        <location evidence="2">Apical cell membrane</location>
        <topology evidence="2">Single-pass type I membrane protein</topology>
    </subcellularLocation>
    <subcellularLocation>
        <location evidence="3">Cytoplasm</location>
    </subcellularLocation>
    <subcellularLocation>
        <location evidence="1">Nucleus</location>
    </subcellularLocation>
</comment>
<keyword evidence="8" id="KW-0068">Autocatalytic cleavage</keyword>
<dbReference type="GO" id="GO:0016324">
    <property type="term" value="C:apical plasma membrane"/>
    <property type="evidence" value="ECO:0007669"/>
    <property type="project" value="UniProtKB-SubCell"/>
</dbReference>
<evidence type="ECO:0000256" key="7">
    <source>
        <dbReference type="ARBA" id="ARBA00022553"/>
    </source>
</evidence>
<dbReference type="PANTHER" id="PTHR10006">
    <property type="entry name" value="MUCIN-1-RELATED"/>
    <property type="match status" value="1"/>
</dbReference>
<organism evidence="14 15">
    <name type="scientific">Salmo salar</name>
    <name type="common">Atlantic salmon</name>
    <dbReference type="NCBI Taxonomy" id="8030"/>
    <lineage>
        <taxon>Eukaryota</taxon>
        <taxon>Metazoa</taxon>
        <taxon>Chordata</taxon>
        <taxon>Craniata</taxon>
        <taxon>Vertebrata</taxon>
        <taxon>Euteleostomi</taxon>
        <taxon>Actinopterygii</taxon>
        <taxon>Neopterygii</taxon>
        <taxon>Teleostei</taxon>
        <taxon>Protacanthopterygii</taxon>
        <taxon>Salmoniformes</taxon>
        <taxon>Salmonidae</taxon>
        <taxon>Salmoninae</taxon>
        <taxon>Salmo</taxon>
    </lineage>
</organism>
<dbReference type="InterPro" id="IPR036364">
    <property type="entry name" value="SEA_dom_sf"/>
</dbReference>
<dbReference type="GO" id="GO:0005634">
    <property type="term" value="C:nucleus"/>
    <property type="evidence" value="ECO:0007669"/>
    <property type="project" value="UniProtKB-SubCell"/>
</dbReference>
<keyword evidence="12" id="KW-0732">Signal</keyword>
<evidence type="ECO:0000256" key="3">
    <source>
        <dbReference type="ARBA" id="ARBA00004496"/>
    </source>
</evidence>
<dbReference type="PANTHER" id="PTHR10006:SF19">
    <property type="entry name" value="MUCIN-1"/>
    <property type="match status" value="1"/>
</dbReference>
<keyword evidence="6" id="KW-0963">Cytoplasm</keyword>
<feature type="domain" description="SEA" evidence="13">
    <location>
        <begin position="166"/>
        <end position="282"/>
    </location>
</feature>
<evidence type="ECO:0000313" key="15">
    <source>
        <dbReference type="RefSeq" id="XP_014033171.1"/>
    </source>
</evidence>
<dbReference type="OrthoDB" id="9909831at2759"/>
<dbReference type="KEGG" id="sasa:106588563"/>
<evidence type="ECO:0000256" key="8">
    <source>
        <dbReference type="ARBA" id="ARBA00022813"/>
    </source>
</evidence>
<feature type="chain" id="PRO_5010211923" description="Mucin-1" evidence="12">
    <location>
        <begin position="31"/>
        <end position="301"/>
    </location>
</feature>
<gene>
    <name evidence="15" type="primary">LOC106588563</name>
</gene>
<evidence type="ECO:0000256" key="4">
    <source>
        <dbReference type="ARBA" id="ARBA00014269"/>
    </source>
</evidence>
<dbReference type="GeneID" id="106588563"/>
<sequence length="301" mass="33149">MVLPSTNLLRITQCILIFAISGSLWSVTPASMSTTPTKKIEYQLGIKITNRVFNDSLLNPNSEDYKKLYGEVSQLLANVYKCPTCGTASIYEGIATMTFRKGSVIANTILVFNTNAINGFVVKWKFLTHIEANPSASLQIDTNYIECSLSVPFSVTPAGMRTTPTTKTVFQLGMKITNRVFNDSLLNPNSEDYKKMYDDVSQLLANVYKCPACGTASIYEGVATMTFRKGSVIANTILVFNTNAINGFVVKWEFLTHIEANPSASLQIDTNYIECKVLSAEQDLTKMSNKQSQVTASVDTV</sequence>
<keyword evidence="7" id="KW-0597">Phosphoprotein</keyword>
<dbReference type="RefSeq" id="XP_014033171.1">
    <property type="nucleotide sequence ID" value="XM_014177696.2"/>
</dbReference>